<dbReference type="PANTHER" id="PTHR42663">
    <property type="entry name" value="HYDROLASE C777.06C-RELATED-RELATED"/>
    <property type="match status" value="1"/>
</dbReference>
<dbReference type="PANTHER" id="PTHR42663:SF6">
    <property type="entry name" value="HYDROLASE C777.06C-RELATED"/>
    <property type="match status" value="1"/>
</dbReference>
<dbReference type="CDD" id="cd16279">
    <property type="entry name" value="metallo-hydrolase-like_MBL-fold"/>
    <property type="match status" value="1"/>
</dbReference>
<dbReference type="InterPro" id="IPR036866">
    <property type="entry name" value="RibonucZ/Hydroxyglut_hydro"/>
</dbReference>
<dbReference type="OrthoDB" id="341300at2759"/>
<dbReference type="Pfam" id="PF12706">
    <property type="entry name" value="Lactamase_B_2"/>
    <property type="match status" value="2"/>
</dbReference>
<dbReference type="STRING" id="1314800.A0A1B7NJ38"/>
<name>A0A1B7NJ38_9AGAM</name>
<reference evidence="2 3" key="1">
    <citation type="submission" date="2016-06" db="EMBL/GenBank/DDBJ databases">
        <title>Comparative genomics of the ectomycorrhizal sister species Rhizopogon vinicolor and Rhizopogon vesiculosus (Basidiomycota: Boletales) reveals a divergence of the mating type B locus.</title>
        <authorList>
            <consortium name="DOE Joint Genome Institute"/>
            <person name="Mujic A.B."/>
            <person name="Kuo A."/>
            <person name="Tritt A."/>
            <person name="Lipzen A."/>
            <person name="Chen C."/>
            <person name="Johnson J."/>
            <person name="Sharma A."/>
            <person name="Barry K."/>
            <person name="Grigoriev I.V."/>
            <person name="Spatafora J.W."/>
        </authorList>
    </citation>
    <scope>NUCLEOTIDE SEQUENCE [LARGE SCALE GENOMIC DNA]</scope>
    <source>
        <strain evidence="2 3">AM-OR11-026</strain>
    </source>
</reference>
<accession>A0A1B7NJ38</accession>
<organism evidence="2 3">
    <name type="scientific">Rhizopogon vinicolor AM-OR11-026</name>
    <dbReference type="NCBI Taxonomy" id="1314800"/>
    <lineage>
        <taxon>Eukaryota</taxon>
        <taxon>Fungi</taxon>
        <taxon>Dikarya</taxon>
        <taxon>Basidiomycota</taxon>
        <taxon>Agaricomycotina</taxon>
        <taxon>Agaricomycetes</taxon>
        <taxon>Agaricomycetidae</taxon>
        <taxon>Boletales</taxon>
        <taxon>Suillineae</taxon>
        <taxon>Rhizopogonaceae</taxon>
        <taxon>Rhizopogon</taxon>
    </lineage>
</organism>
<dbReference type="Gene3D" id="3.60.15.10">
    <property type="entry name" value="Ribonuclease Z/Hydroxyacylglutathione hydrolase-like"/>
    <property type="match status" value="1"/>
</dbReference>
<dbReference type="AlphaFoldDB" id="A0A1B7NJ38"/>
<proteinExistence type="predicted"/>
<dbReference type="FunCoup" id="A0A1B7NJ38">
    <property type="interactions" value="2"/>
</dbReference>
<dbReference type="EMBL" id="KV448122">
    <property type="protein sequence ID" value="OAX44900.1"/>
    <property type="molecule type" value="Genomic_DNA"/>
</dbReference>
<dbReference type="InterPro" id="IPR001279">
    <property type="entry name" value="Metallo-B-lactamas"/>
</dbReference>
<sequence>MSPSPTNGVNSSHTDKPLAPPIELLFLGTGASSSVPHLDCLTAPPDKKPCLTCLSTLTLEGKKNIRRNTSAALRILGKNGKTTTVVIDVGKNFQAAAVEWFPRYGLRGIDAVIITHAHADAMNGLDDLRGWTLGGAIQKHIDVYVSQSTFGEVQRSFPYLVSKEFASGGGDVPEFQWHIIEDKVPFEIKDTGVRITPFLVHHGRLFSTIPLPAFAPTPWMTQPTTPNLSGRSSPASTSLDTYTTEAPKIHPYLSFGFLIQDSIVYISDVSFIPDDTWALLESAKKPMPVLVLDCLRLMAHTSHMGIKEAVATVRRLNPQRTYLTGFSHDVSHDEYITVGKAAGGEGPIDTGSMSTTERRGVKRIGEGNPVWIRPSHDGLRVFISNDDSVRDETYD</sequence>
<dbReference type="SUPFAM" id="SSF56281">
    <property type="entry name" value="Metallo-hydrolase/oxidoreductase"/>
    <property type="match status" value="1"/>
</dbReference>
<keyword evidence="3" id="KW-1185">Reference proteome</keyword>
<evidence type="ECO:0000313" key="2">
    <source>
        <dbReference type="EMBL" id="OAX44900.1"/>
    </source>
</evidence>
<dbReference type="Proteomes" id="UP000092154">
    <property type="component" value="Unassembled WGS sequence"/>
</dbReference>
<feature type="domain" description="Metallo-beta-lactamase" evidence="1">
    <location>
        <begin position="247"/>
        <end position="324"/>
    </location>
</feature>
<feature type="domain" description="Metallo-beta-lactamase" evidence="1">
    <location>
        <begin position="84"/>
        <end position="205"/>
    </location>
</feature>
<evidence type="ECO:0000313" key="3">
    <source>
        <dbReference type="Proteomes" id="UP000092154"/>
    </source>
</evidence>
<dbReference type="InParanoid" id="A0A1B7NJ38"/>
<protein>
    <recommendedName>
        <fullName evidence="1">Metallo-beta-lactamase domain-containing protein</fullName>
    </recommendedName>
</protein>
<evidence type="ECO:0000259" key="1">
    <source>
        <dbReference type="Pfam" id="PF12706"/>
    </source>
</evidence>
<gene>
    <name evidence="2" type="ORF">K503DRAFT_677641</name>
</gene>